<dbReference type="Proteomes" id="UP001204144">
    <property type="component" value="Unassembled WGS sequence"/>
</dbReference>
<comment type="pathway">
    <text evidence="2">Lipid metabolism.</text>
</comment>
<dbReference type="SUPFAM" id="SSF53383">
    <property type="entry name" value="PLP-dependent transferases"/>
    <property type="match status" value="1"/>
</dbReference>
<keyword evidence="8" id="KW-1185">Reference proteome</keyword>
<evidence type="ECO:0000256" key="1">
    <source>
        <dbReference type="ARBA" id="ARBA00001933"/>
    </source>
</evidence>
<gene>
    <name evidence="7" type="ORF">EGI31_20015</name>
</gene>
<name>A0AAE3H5C7_9BACT</name>
<comment type="caution">
    <text evidence="7">The sequence shown here is derived from an EMBL/GenBank/DDBJ whole genome shotgun (WGS) entry which is preliminary data.</text>
</comment>
<dbReference type="RefSeq" id="WP_255038918.1">
    <property type="nucleotide sequence ID" value="NZ_RJUF01000181.1"/>
</dbReference>
<dbReference type="Gene3D" id="3.40.640.10">
    <property type="entry name" value="Type I PLP-dependent aspartate aminotransferase-like (Major domain)"/>
    <property type="match status" value="1"/>
</dbReference>
<dbReference type="AlphaFoldDB" id="A0AAE3H5C7"/>
<organism evidence="7 8">
    <name type="scientific">Lacihabitans soyangensis</name>
    <dbReference type="NCBI Taxonomy" id="869394"/>
    <lineage>
        <taxon>Bacteria</taxon>
        <taxon>Pseudomonadati</taxon>
        <taxon>Bacteroidota</taxon>
        <taxon>Cytophagia</taxon>
        <taxon>Cytophagales</taxon>
        <taxon>Leadbetterellaceae</taxon>
        <taxon>Lacihabitans</taxon>
    </lineage>
</organism>
<dbReference type="InterPro" id="IPR050087">
    <property type="entry name" value="AON_synthase_class-II"/>
</dbReference>
<keyword evidence="3" id="KW-0808">Transferase</keyword>
<evidence type="ECO:0000256" key="2">
    <source>
        <dbReference type="ARBA" id="ARBA00005189"/>
    </source>
</evidence>
<reference evidence="7 8" key="1">
    <citation type="submission" date="2018-11" db="EMBL/GenBank/DDBJ databases">
        <title>Novel bacteria species description.</title>
        <authorList>
            <person name="Han J.-H."/>
        </authorList>
    </citation>
    <scope>NUCLEOTIDE SEQUENCE [LARGE SCALE GENOMIC DNA]</scope>
    <source>
        <strain evidence="7 8">KCTC23259</strain>
    </source>
</reference>
<evidence type="ECO:0000313" key="7">
    <source>
        <dbReference type="EMBL" id="MCP9765227.1"/>
    </source>
</evidence>
<dbReference type="GO" id="GO:0008483">
    <property type="term" value="F:transaminase activity"/>
    <property type="evidence" value="ECO:0007669"/>
    <property type="project" value="UniProtKB-KW"/>
</dbReference>
<keyword evidence="4 5" id="KW-0663">Pyridoxal phosphate</keyword>
<feature type="domain" description="Aminotransferase class I/classII large" evidence="6">
    <location>
        <begin position="46"/>
        <end position="399"/>
    </location>
</feature>
<sequence>MGVSIFDKIQKDLGPLGAISHFGHHYFSYPILEGDIGPYMTFNGNKILNWSLNNYLGLSNHPAVRKTDSDAVDKFGLSYPMGSRMMSANSHYHEKFERDLADFSGYEDAFLMNFGYQGIMSVIESLVDHRDVIVYDGDCHACLIDGIRLHKAKGGAYYRFNHNDMASLELNLKRATKLSAQNGGGILVITEGVFGMTGQIGKIDEIVKLKENFNFKLLVDDAHGFGVLGENGKGTLEHFQCQADVDIYFATFTKAMSAMGAFVGASAEVVKYLRYNVRSQIYAKALPMGYVLGGIKRLEVLRENPQFRHRLWDIAMRLQNGLKAEGFNLETTNSHVTPVYFNKDFTQNEVGNMIIDLRENLSIFCSVVIYPVVNKGVVMLRLIPTSMHTYEDVDYTIEAFKKIRAKLQNGDYNFAIPLRSEIYSN</sequence>
<evidence type="ECO:0000256" key="3">
    <source>
        <dbReference type="ARBA" id="ARBA00022679"/>
    </source>
</evidence>
<dbReference type="InterPro" id="IPR004839">
    <property type="entry name" value="Aminotransferase_I/II_large"/>
</dbReference>
<dbReference type="InterPro" id="IPR001917">
    <property type="entry name" value="Aminotrans_II_pyridoxalP_BS"/>
</dbReference>
<dbReference type="InterPro" id="IPR015424">
    <property type="entry name" value="PyrdxlP-dep_Trfase"/>
</dbReference>
<keyword evidence="7" id="KW-0032">Aminotransferase</keyword>
<dbReference type="PROSITE" id="PS00599">
    <property type="entry name" value="AA_TRANSFER_CLASS_2"/>
    <property type="match status" value="1"/>
</dbReference>
<accession>A0AAE3H5C7</accession>
<evidence type="ECO:0000256" key="4">
    <source>
        <dbReference type="ARBA" id="ARBA00022898"/>
    </source>
</evidence>
<dbReference type="PANTHER" id="PTHR13693">
    <property type="entry name" value="CLASS II AMINOTRANSFERASE/8-AMINO-7-OXONONANOATE SYNTHASE"/>
    <property type="match status" value="1"/>
</dbReference>
<dbReference type="InterPro" id="IPR015422">
    <property type="entry name" value="PyrdxlP-dep_Trfase_small"/>
</dbReference>
<dbReference type="Pfam" id="PF00155">
    <property type="entry name" value="Aminotran_1_2"/>
    <property type="match status" value="1"/>
</dbReference>
<dbReference type="EMBL" id="RJUF01000181">
    <property type="protein sequence ID" value="MCP9765227.1"/>
    <property type="molecule type" value="Genomic_DNA"/>
</dbReference>
<evidence type="ECO:0000259" key="6">
    <source>
        <dbReference type="Pfam" id="PF00155"/>
    </source>
</evidence>
<evidence type="ECO:0000313" key="8">
    <source>
        <dbReference type="Proteomes" id="UP001204144"/>
    </source>
</evidence>
<evidence type="ECO:0000256" key="5">
    <source>
        <dbReference type="RuleBase" id="RU003693"/>
    </source>
</evidence>
<dbReference type="Gene3D" id="3.90.1150.10">
    <property type="entry name" value="Aspartate Aminotransferase, domain 1"/>
    <property type="match status" value="1"/>
</dbReference>
<comment type="similarity">
    <text evidence="5">Belongs to the class-II pyridoxal-phosphate-dependent aminotransferase family.</text>
</comment>
<dbReference type="GO" id="GO:0030170">
    <property type="term" value="F:pyridoxal phosphate binding"/>
    <property type="evidence" value="ECO:0007669"/>
    <property type="project" value="InterPro"/>
</dbReference>
<protein>
    <submittedName>
        <fullName evidence="7">Pyridoxal phosphate-dependent aminotransferase family protein</fullName>
    </submittedName>
</protein>
<dbReference type="InterPro" id="IPR015421">
    <property type="entry name" value="PyrdxlP-dep_Trfase_major"/>
</dbReference>
<comment type="cofactor">
    <cofactor evidence="1 5">
        <name>pyridoxal 5'-phosphate</name>
        <dbReference type="ChEBI" id="CHEBI:597326"/>
    </cofactor>
</comment>
<proteinExistence type="inferred from homology"/>